<name>A0AC35GH33_9BILA</name>
<reference evidence="2" key="1">
    <citation type="submission" date="2022-11" db="UniProtKB">
        <authorList>
            <consortium name="WormBaseParasite"/>
        </authorList>
    </citation>
    <scope>IDENTIFICATION</scope>
</reference>
<protein>
    <submittedName>
        <fullName evidence="2">Nuclear hormone receptor HR96</fullName>
    </submittedName>
</protein>
<proteinExistence type="predicted"/>
<dbReference type="Proteomes" id="UP000887580">
    <property type="component" value="Unplaced"/>
</dbReference>
<organism evidence="1 2">
    <name type="scientific">Panagrolaimus sp. PS1159</name>
    <dbReference type="NCBI Taxonomy" id="55785"/>
    <lineage>
        <taxon>Eukaryota</taxon>
        <taxon>Metazoa</taxon>
        <taxon>Ecdysozoa</taxon>
        <taxon>Nematoda</taxon>
        <taxon>Chromadorea</taxon>
        <taxon>Rhabditida</taxon>
        <taxon>Tylenchina</taxon>
        <taxon>Panagrolaimomorpha</taxon>
        <taxon>Panagrolaimoidea</taxon>
        <taxon>Panagrolaimidae</taxon>
        <taxon>Panagrolaimus</taxon>
    </lineage>
</organism>
<accession>A0AC35GH33</accession>
<dbReference type="WBParaSite" id="PS1159_v2.g4925.t1">
    <property type="protein sequence ID" value="PS1159_v2.g4925.t1"/>
    <property type="gene ID" value="PS1159_v2.g4925"/>
</dbReference>
<evidence type="ECO:0000313" key="2">
    <source>
        <dbReference type="WBParaSite" id="PS1159_v2.g4925.t1"/>
    </source>
</evidence>
<evidence type="ECO:0000313" key="1">
    <source>
        <dbReference type="Proteomes" id="UP000887580"/>
    </source>
</evidence>
<sequence>MRHSNIPTENDSPSSSPEYTTSEDEDASRESLGFSSIRLLDNDSSMGGIMVAPGHQHFPTNFAGIGVASSNPQLSSSLPSTSNADGSNADSQQSIQNNSNGIGIGPRKRTFSTSESQPATGDKRAATKICRVCGDKAYSYNFNVITCESCKAFFRRNANKEKDIRCPFNDQCDINIVSRRFCQRCRLQKCFRVGMKKEWIMSDEARMEKKKRILDNRERRAAERKSDDGPAPPVQQQHQHQPVQQQHHQHQHQHQHQQQHKISNGSAAEELAAAINAASVQVPILQQQGLELPQPQQPSLLLPQAVTAATAFTNTPVLQAQQPQPEVAAQQLAAAVAAVAHQNPVAAAAVVAASQLPPQAFQSVQNDAGQMATERALAASIVANANVASVPSSNHPSAPSLAAAAHQQQIVSQLVIQNQLQQQAAQQMAAVQAAAVQAQVQINQLQQQQQAHQQLAAAVVAAAASTMVPTEIQQNSMNYSAPPPPAVVTVPALQQQPQQVVPTTTVVSNDPTDLVAVPRDVLIKLVEQKIESEQQAQQQSNGMAPLKCQCHCSCGRYPSELLIVDKVMTDLLENSTKYNNSKPMGQLSSPKSEQPTPPTLMSTTPPSFYSQTNPQQTFSSGHTGGYHQQQICTTVSTGGLPPIPMEEDYVFKKSESDGKVLLDSKMDQCLVDPDCCMLTLGDIEILNELQNANTIWDTTLDKKDSERHSKPTHTKLDLVNMAEGAIRRLVKMSKKISVFRQLPYDDQMTLIKYNHMGCLILRGALTYIETENIWAGPSQKSNYTIKLESMKESKFDLMGSAVNFYTSMRKEWRTNESIIQLLIAICLFNPSTANLTYHADVRLQNLRYHSILKRKLFILCEKDKIKTCKEYDLLMKNLVQLQTLSYQSFKFVDELRDSGLEPLVKELMLNVSSPS</sequence>